<comment type="caution">
    <text evidence="1">The sequence shown here is derived from an EMBL/GenBank/DDBJ whole genome shotgun (WGS) entry which is preliminary data.</text>
</comment>
<proteinExistence type="predicted"/>
<dbReference type="EMBL" id="JAWDJR010000019">
    <property type="protein sequence ID" value="KAK9957894.1"/>
    <property type="molecule type" value="Genomic_DNA"/>
</dbReference>
<sequence length="109" mass="12239">MVPKGDGRAITGIRHFEGQGGRGPYVLVGTFSVHEQGSRLSPSPSSPFTVNTTIQENNQRFSFNLQRIWTDRVPTAERRKNYLVIPLCCVCGLPSEVLKTEVEYTLWTI</sequence>
<keyword evidence="2" id="KW-1185">Reference proteome</keyword>
<accession>A0AAW1Z8V8</accession>
<reference evidence="1 2" key="1">
    <citation type="submission" date="2024-05" db="EMBL/GenBank/DDBJ databases">
        <title>A high-quality chromosomal-level genome assembly of Topmouth culter (Culter alburnus).</title>
        <authorList>
            <person name="Zhao H."/>
        </authorList>
    </citation>
    <scope>NUCLEOTIDE SEQUENCE [LARGE SCALE GENOMIC DNA]</scope>
    <source>
        <strain evidence="1">CATC2023</strain>
        <tissue evidence="1">Muscle</tissue>
    </source>
</reference>
<evidence type="ECO:0000313" key="1">
    <source>
        <dbReference type="EMBL" id="KAK9957894.1"/>
    </source>
</evidence>
<organism evidence="1 2">
    <name type="scientific">Culter alburnus</name>
    <name type="common">Topmouth culter</name>
    <dbReference type="NCBI Taxonomy" id="194366"/>
    <lineage>
        <taxon>Eukaryota</taxon>
        <taxon>Metazoa</taxon>
        <taxon>Chordata</taxon>
        <taxon>Craniata</taxon>
        <taxon>Vertebrata</taxon>
        <taxon>Euteleostomi</taxon>
        <taxon>Actinopterygii</taxon>
        <taxon>Neopterygii</taxon>
        <taxon>Teleostei</taxon>
        <taxon>Ostariophysi</taxon>
        <taxon>Cypriniformes</taxon>
        <taxon>Xenocyprididae</taxon>
        <taxon>Xenocypridinae</taxon>
        <taxon>Culter</taxon>
    </lineage>
</organism>
<dbReference type="Proteomes" id="UP001479290">
    <property type="component" value="Unassembled WGS sequence"/>
</dbReference>
<name>A0AAW1Z8V8_CULAL</name>
<protein>
    <submittedName>
        <fullName evidence="1">Uncharacterized protein</fullName>
    </submittedName>
</protein>
<gene>
    <name evidence="1" type="ORF">ABG768_012095</name>
</gene>
<evidence type="ECO:0000313" key="2">
    <source>
        <dbReference type="Proteomes" id="UP001479290"/>
    </source>
</evidence>
<dbReference type="AlphaFoldDB" id="A0AAW1Z8V8"/>